<dbReference type="InterPro" id="IPR027844">
    <property type="entry name" value="INTS15"/>
</dbReference>
<reference evidence="2" key="1">
    <citation type="submission" date="2025-08" db="UniProtKB">
        <authorList>
            <consortium name="RefSeq"/>
        </authorList>
    </citation>
    <scope>IDENTIFICATION</scope>
    <source>
        <tissue evidence="2">Whole organism</tissue>
    </source>
</reference>
<evidence type="ECO:0000313" key="2">
    <source>
        <dbReference type="RefSeq" id="XP_018022166.1"/>
    </source>
</evidence>
<dbReference type="Proteomes" id="UP000694843">
    <property type="component" value="Unplaced"/>
</dbReference>
<dbReference type="KEGG" id="hazt:108678301"/>
<sequence length="525" mass="57255">MAGVDLHDLQMQEFPHNVRLGLRKLEQSLQGSPAPQIAILQQHIIDDFILSTQNADKKKGKSSKIQCQPINDLIVVRILCEHLTTCTDPAVHNAIVMLLFHPSLIDVSPPQASNVFPITKATNPYSRTPHGPINSYSNATGPNNGNPYFNAGNAHSFNTRQYTPVNPYGSAHEKIIPGQPIKGSSNPYARSANSPESKIANRLNTLSSLMSLAVATKNAKVLDRLAVWMQEVCCLSGWCCQVSKRLMAEYCSVPQLNSSSKEGASESHPLDDLPTTSPFFTSCIITSWAEIYARLGSSPLTSCRRPPVSVLRLMVRWLTSAPPELLLTPLTISPSTTSTGGLLGPSSPPSTVTALAPLLRLCVEAPFFLRSSSPPRSSLLIKSSSTARDVDDVFNKRTAEAGSSAEEQELYSRLQLCLLRCLQCLPAVLTPPHANHVLSYQQVTVIMEGLLLLLDPEKMDVDCAPVNCEVRLQTKVEAVNRLAQVILVAKRSGALYGSPVELNNALRRLPIYNRLVKILLTSELS</sequence>
<dbReference type="AlphaFoldDB" id="A0A8B7PAF0"/>
<evidence type="ECO:0000313" key="1">
    <source>
        <dbReference type="Proteomes" id="UP000694843"/>
    </source>
</evidence>
<organism evidence="1 2">
    <name type="scientific">Hyalella azteca</name>
    <name type="common">Amphipod</name>
    <dbReference type="NCBI Taxonomy" id="294128"/>
    <lineage>
        <taxon>Eukaryota</taxon>
        <taxon>Metazoa</taxon>
        <taxon>Ecdysozoa</taxon>
        <taxon>Arthropoda</taxon>
        <taxon>Crustacea</taxon>
        <taxon>Multicrustacea</taxon>
        <taxon>Malacostraca</taxon>
        <taxon>Eumalacostraca</taxon>
        <taxon>Peracarida</taxon>
        <taxon>Amphipoda</taxon>
        <taxon>Senticaudata</taxon>
        <taxon>Talitrida</taxon>
        <taxon>Talitroidea</taxon>
        <taxon>Hyalellidae</taxon>
        <taxon>Hyalella</taxon>
    </lineage>
</organism>
<protein>
    <submittedName>
        <fullName evidence="2">Uncharacterized protein C7orf26 homolog</fullName>
    </submittedName>
</protein>
<dbReference type="OrthoDB" id="5861309at2759"/>
<accession>A0A8B7PAF0</accession>
<gene>
    <name evidence="2" type="primary">LOC108678301</name>
</gene>
<dbReference type="RefSeq" id="XP_018022166.1">
    <property type="nucleotide sequence ID" value="XM_018166677.2"/>
</dbReference>
<keyword evidence="1" id="KW-1185">Reference proteome</keyword>
<dbReference type="Pfam" id="PF14964">
    <property type="entry name" value="INTS15"/>
    <property type="match status" value="2"/>
</dbReference>
<dbReference type="PANTHER" id="PTHR14540">
    <property type="entry name" value="INTEGRATOR COMPLEX SUBUNIT 15"/>
    <property type="match status" value="1"/>
</dbReference>
<proteinExistence type="predicted"/>
<name>A0A8B7PAF0_HYAAZ</name>
<dbReference type="GeneID" id="108678301"/>
<dbReference type="PANTHER" id="PTHR14540:SF2">
    <property type="entry name" value="INTEGRATOR COMPLEX SUBUNIT 15"/>
    <property type="match status" value="1"/>
</dbReference>